<dbReference type="Pfam" id="PF04978">
    <property type="entry name" value="MST"/>
    <property type="match status" value="1"/>
</dbReference>
<sequence length="179" mass="19479">MITTGADRELLEAMLDDNRAELVASVRGLSDADARRRLVPSLTTPLALLTHAAAAERSWFQRRLAALPESEWDGYGYGDDASFATPEGLTLDEATAAFERACARSREIAAEFDLDHEVHHERIGTVSLCWIMLHMIRELARHAGHGDILREQLLGGGSATRPEFGVPPPGSGSDSPHNP</sequence>
<evidence type="ECO:0000256" key="1">
    <source>
        <dbReference type="SAM" id="MobiDB-lite"/>
    </source>
</evidence>
<organism evidence="2 3">
    <name type="scientific">Naumannella cuiyingiana</name>
    <dbReference type="NCBI Taxonomy" id="1347891"/>
    <lineage>
        <taxon>Bacteria</taxon>
        <taxon>Bacillati</taxon>
        <taxon>Actinomycetota</taxon>
        <taxon>Actinomycetes</taxon>
        <taxon>Propionibacteriales</taxon>
        <taxon>Propionibacteriaceae</taxon>
        <taxon>Naumannella</taxon>
    </lineage>
</organism>
<dbReference type="InterPro" id="IPR034660">
    <property type="entry name" value="DinB/YfiT-like"/>
</dbReference>
<keyword evidence="3" id="KW-1185">Reference proteome</keyword>
<evidence type="ECO:0000313" key="2">
    <source>
        <dbReference type="EMBL" id="NYI71824.1"/>
    </source>
</evidence>
<evidence type="ECO:0000313" key="3">
    <source>
        <dbReference type="Proteomes" id="UP000527616"/>
    </source>
</evidence>
<accession>A0A7Z0ILM9</accession>
<name>A0A7Z0ILM9_9ACTN</name>
<dbReference type="InterPro" id="IPR007061">
    <property type="entry name" value="MST-like"/>
</dbReference>
<dbReference type="SUPFAM" id="SSF109854">
    <property type="entry name" value="DinB/YfiT-like putative metalloenzymes"/>
    <property type="match status" value="1"/>
</dbReference>
<dbReference type="RefSeq" id="WP_179445598.1">
    <property type="nucleotide sequence ID" value="NZ_JACBZS010000001.1"/>
</dbReference>
<dbReference type="EMBL" id="JACBZS010000001">
    <property type="protein sequence ID" value="NYI71824.1"/>
    <property type="molecule type" value="Genomic_DNA"/>
</dbReference>
<dbReference type="Gene3D" id="1.20.120.450">
    <property type="entry name" value="dinb family like domain"/>
    <property type="match status" value="1"/>
</dbReference>
<dbReference type="Proteomes" id="UP000527616">
    <property type="component" value="Unassembled WGS sequence"/>
</dbReference>
<evidence type="ECO:0008006" key="4">
    <source>
        <dbReference type="Google" id="ProtNLM"/>
    </source>
</evidence>
<protein>
    <recommendedName>
        <fullName evidence="4">DinB family protein</fullName>
    </recommendedName>
</protein>
<comment type="caution">
    <text evidence="2">The sequence shown here is derived from an EMBL/GenBank/DDBJ whole genome shotgun (WGS) entry which is preliminary data.</text>
</comment>
<reference evidence="2 3" key="1">
    <citation type="submission" date="2020-07" db="EMBL/GenBank/DDBJ databases">
        <title>Sequencing the genomes of 1000 actinobacteria strains.</title>
        <authorList>
            <person name="Klenk H.-P."/>
        </authorList>
    </citation>
    <scope>NUCLEOTIDE SEQUENCE [LARGE SCALE GENOMIC DNA]</scope>
    <source>
        <strain evidence="2 3">DSM 103164</strain>
    </source>
</reference>
<proteinExistence type="predicted"/>
<dbReference type="AlphaFoldDB" id="A0A7Z0ILM9"/>
<feature type="region of interest" description="Disordered" evidence="1">
    <location>
        <begin position="156"/>
        <end position="179"/>
    </location>
</feature>
<gene>
    <name evidence="2" type="ORF">GGQ54_002384</name>
</gene>